<dbReference type="InterPro" id="IPR043519">
    <property type="entry name" value="NT_sf"/>
</dbReference>
<dbReference type="Pfam" id="PF13427">
    <property type="entry name" value="AadA_C"/>
    <property type="match status" value="1"/>
</dbReference>
<feature type="domain" description="Polymerase nucleotidyl transferase" evidence="2">
    <location>
        <begin position="10"/>
        <end position="53"/>
    </location>
</feature>
<evidence type="ECO:0000313" key="5">
    <source>
        <dbReference type="Proteomes" id="UP000248333"/>
    </source>
</evidence>
<organism evidence="4 5">
    <name type="scientific">Micromonospora arborensis</name>
    <dbReference type="NCBI Taxonomy" id="2116518"/>
    <lineage>
        <taxon>Bacteria</taxon>
        <taxon>Bacillati</taxon>
        <taxon>Actinomycetota</taxon>
        <taxon>Actinomycetes</taxon>
        <taxon>Micromonosporales</taxon>
        <taxon>Micromonosporaceae</taxon>
        <taxon>Micromonospora</taxon>
    </lineage>
</organism>
<comment type="caution">
    <text evidence="4">The sequence shown here is derived from an EMBL/GenBank/DDBJ whole genome shotgun (WGS) entry which is preliminary data.</text>
</comment>
<proteinExistence type="predicted"/>
<name>A0A318NGA2_9ACTN</name>
<dbReference type="Proteomes" id="UP000248333">
    <property type="component" value="Unassembled WGS sequence"/>
</dbReference>
<evidence type="ECO:0000256" key="1">
    <source>
        <dbReference type="ARBA" id="ARBA00022679"/>
    </source>
</evidence>
<dbReference type="RefSeq" id="WP_110565156.1">
    <property type="nucleotide sequence ID" value="NZ_JBFAPR010000139.1"/>
</dbReference>
<sequence>MIEQRTQAYLEAVDRALPGYVTALYVVGSAALGAWQPNVSDVDTVILTSRPASIDDLAALAAVHARMPASPHLDGVYLEPAMARSWPSDKQVVPFVVNGEFRTARPCGELNPVLWLTLQRYGIPVRGPATAALGVRVDPEALRRYNLTNLREYWQSAVATFPSALAGVAPDEVMDAETVCWFVLGPPRLHYTLAHSDIISKSAAGTYLGQLFPEYAALAQRAVRWRAGESEQFTAADLAVAGDIVDTVADDAWRRYGD</sequence>
<gene>
    <name evidence="4" type="ORF">C7C45_19695</name>
</gene>
<dbReference type="Pfam" id="PF01909">
    <property type="entry name" value="NTP_transf_2"/>
    <property type="match status" value="1"/>
</dbReference>
<keyword evidence="1" id="KW-0808">Transferase</keyword>
<evidence type="ECO:0000313" key="4">
    <source>
        <dbReference type="EMBL" id="PYC68123.1"/>
    </source>
</evidence>
<dbReference type="GO" id="GO:0016779">
    <property type="term" value="F:nucleotidyltransferase activity"/>
    <property type="evidence" value="ECO:0007669"/>
    <property type="project" value="InterPro"/>
</dbReference>
<evidence type="ECO:0000259" key="2">
    <source>
        <dbReference type="Pfam" id="PF01909"/>
    </source>
</evidence>
<reference evidence="4 5" key="1">
    <citation type="submission" date="2018-03" db="EMBL/GenBank/DDBJ databases">
        <title>Bioinformatic expansion and discovery of thiopeptide antibiotics.</title>
        <authorList>
            <person name="Schwalen C.J."/>
            <person name="Hudson G.A."/>
            <person name="Mitchell D.A."/>
        </authorList>
    </citation>
    <scope>NUCLEOTIDE SEQUENCE [LARGE SCALE GENOMIC DNA]</scope>
    <source>
        <strain evidence="4 5">NRRL 8041</strain>
    </source>
</reference>
<dbReference type="AlphaFoldDB" id="A0A318NGA2"/>
<protein>
    <submittedName>
        <fullName evidence="4">DNA polymerase subunit beta</fullName>
    </submittedName>
</protein>
<accession>A0A318NGA2</accession>
<dbReference type="EMBL" id="PYBV01000024">
    <property type="protein sequence ID" value="PYC68123.1"/>
    <property type="molecule type" value="Genomic_DNA"/>
</dbReference>
<evidence type="ECO:0000259" key="3">
    <source>
        <dbReference type="Pfam" id="PF13427"/>
    </source>
</evidence>
<dbReference type="SUPFAM" id="SSF81301">
    <property type="entry name" value="Nucleotidyltransferase"/>
    <property type="match status" value="1"/>
</dbReference>
<feature type="domain" description="Adenylyltransferase AadA C-terminal" evidence="3">
    <location>
        <begin position="152"/>
        <end position="239"/>
    </location>
</feature>
<dbReference type="InterPro" id="IPR025184">
    <property type="entry name" value="AadA_C"/>
</dbReference>
<keyword evidence="5" id="KW-1185">Reference proteome</keyword>
<dbReference type="OrthoDB" id="4066793at2"/>
<dbReference type="InterPro" id="IPR002934">
    <property type="entry name" value="Polymerase_NTP_transf_dom"/>
</dbReference>